<dbReference type="EMBL" id="CP031158">
    <property type="protein sequence ID" value="AXG98850.1"/>
    <property type="molecule type" value="Genomic_DNA"/>
</dbReference>
<keyword evidence="2" id="KW-0812">Transmembrane</keyword>
<dbReference type="RefSeq" id="WP_114671794.1">
    <property type="nucleotide sequence ID" value="NZ_CP031158.1"/>
</dbReference>
<evidence type="ECO:0008006" key="5">
    <source>
        <dbReference type="Google" id="ProtNLM"/>
    </source>
</evidence>
<dbReference type="KEGG" id="dwu:DVJ83_06350"/>
<name>A0A345IGM8_9DEIO</name>
<evidence type="ECO:0000313" key="3">
    <source>
        <dbReference type="EMBL" id="AXG98850.1"/>
    </source>
</evidence>
<reference evidence="3 4" key="1">
    <citation type="submission" date="2018-07" db="EMBL/GenBank/DDBJ databases">
        <title>Complete Genome and Methylome Analysis of Deinococcus wulumuqiensis NEB 479.</title>
        <authorList>
            <person name="Fomenkov A."/>
            <person name="Luyten Y."/>
            <person name="Vincze T."/>
            <person name="Anton B.P."/>
            <person name="Clark T."/>
            <person name="Roberts R.J."/>
            <person name="Morgan R.D."/>
        </authorList>
    </citation>
    <scope>NUCLEOTIDE SEQUENCE [LARGE SCALE GENOMIC DNA]</scope>
    <source>
        <strain evidence="3 4">NEB 479</strain>
    </source>
</reference>
<organism evidence="3 4">
    <name type="scientific">Deinococcus wulumuqiensis</name>
    <dbReference type="NCBI Taxonomy" id="980427"/>
    <lineage>
        <taxon>Bacteria</taxon>
        <taxon>Thermotogati</taxon>
        <taxon>Deinococcota</taxon>
        <taxon>Deinococci</taxon>
        <taxon>Deinococcales</taxon>
        <taxon>Deinococcaceae</taxon>
        <taxon>Deinococcus</taxon>
    </lineage>
</organism>
<evidence type="ECO:0000313" key="4">
    <source>
        <dbReference type="Proteomes" id="UP000253744"/>
    </source>
</evidence>
<evidence type="ECO:0000256" key="1">
    <source>
        <dbReference type="SAM" id="MobiDB-lite"/>
    </source>
</evidence>
<dbReference type="AlphaFoldDB" id="A0A345IGM8"/>
<evidence type="ECO:0000256" key="2">
    <source>
        <dbReference type="SAM" id="Phobius"/>
    </source>
</evidence>
<accession>A0A345IGM8</accession>
<proteinExistence type="predicted"/>
<keyword evidence="2" id="KW-0472">Membrane</keyword>
<feature type="region of interest" description="Disordered" evidence="1">
    <location>
        <begin position="247"/>
        <end position="273"/>
    </location>
</feature>
<feature type="transmembrane region" description="Helical" evidence="2">
    <location>
        <begin position="191"/>
        <end position="210"/>
    </location>
</feature>
<feature type="compositionally biased region" description="Low complexity" evidence="1">
    <location>
        <begin position="247"/>
        <end position="264"/>
    </location>
</feature>
<protein>
    <recommendedName>
        <fullName evidence="5">Glycine-rich domain-containing protein-like</fullName>
    </recommendedName>
</protein>
<sequence>MTVLYPHEVQPTVSPAPGAAHDPSAVLTYDFPPAMLTRLQREQGWDMVLTLRAVNEYRRFVVLAATAPHPVTPSKLVDEVWHTHVLFTRDYWERLTPLLPAPLHHEPGDGSPADDAHFAGQYGRTLDLYERTFGQPAPADLWPDPRRGDVQAGPAREAAPPLSPLPGWARAIFALVVAAVVTGVGVRLALWPLPAFLLFGLGFLLLWDVLRRVKVRPASRDTSETGIVVLGTVLVFEGWGESDGCNTSGGDSSCSDSGGSSCGSSCGGGGCSS</sequence>
<dbReference type="Proteomes" id="UP000253744">
    <property type="component" value="Chromosome"/>
</dbReference>
<gene>
    <name evidence="3" type="ORF">DVJ83_06350</name>
</gene>
<keyword evidence="2" id="KW-1133">Transmembrane helix</keyword>
<feature type="region of interest" description="Disordered" evidence="1">
    <location>
        <begin position="135"/>
        <end position="159"/>
    </location>
</feature>